<dbReference type="Gene3D" id="3.40.50.10490">
    <property type="entry name" value="Glucose-6-phosphate isomerase like protein, domain 1"/>
    <property type="match status" value="1"/>
</dbReference>
<dbReference type="KEGG" id="mhb:MHM_01490"/>
<evidence type="ECO:0000256" key="5">
    <source>
        <dbReference type="HAMAP-Rule" id="MF_00291"/>
    </source>
</evidence>
<dbReference type="GO" id="GO:0003735">
    <property type="term" value="F:structural constituent of ribosome"/>
    <property type="evidence" value="ECO:0007669"/>
    <property type="project" value="InterPro"/>
</dbReference>
<accession>G8C2W9</accession>
<dbReference type="AlphaFoldDB" id="G8C2W9"/>
<dbReference type="InterPro" id="IPR005706">
    <property type="entry name" value="Ribosomal_uS2_bac/mit/plastid"/>
</dbReference>
<evidence type="ECO:0000256" key="1">
    <source>
        <dbReference type="ARBA" id="ARBA00006242"/>
    </source>
</evidence>
<dbReference type="PANTHER" id="PTHR12534:SF0">
    <property type="entry name" value="SMALL RIBOSOMAL SUBUNIT PROTEIN US2M"/>
    <property type="match status" value="1"/>
</dbReference>
<reference evidence="6" key="1">
    <citation type="submission" date="2011-11" db="EMBL/GenBank/DDBJ databases">
        <title>Complete genome sequence of Candidatus Mycoplasma haemominutum.</title>
        <authorList>
            <person name="Barker E.N."/>
            <person name="Darby A.C."/>
            <person name="Helps C.R."/>
            <person name="Peters I.R."/>
            <person name="Hughes M.A."/>
            <person name="Radford A.D."/>
            <person name="Novacco M."/>
            <person name="Boretti F."/>
            <person name="Hofmann-Lehmann R."/>
            <person name="Tasker S."/>
        </authorList>
    </citation>
    <scope>NUCLEOTIDE SEQUENCE</scope>
    <source>
        <strain evidence="6">Birmingham 1</strain>
    </source>
</reference>
<dbReference type="NCBIfam" id="TIGR01011">
    <property type="entry name" value="rpsB_bact"/>
    <property type="match status" value="1"/>
</dbReference>
<dbReference type="PATRIC" id="fig|1116213.3.peg.160"/>
<dbReference type="HAMAP" id="MF_00291_B">
    <property type="entry name" value="Ribosomal_uS2_B"/>
    <property type="match status" value="1"/>
</dbReference>
<dbReference type="InterPro" id="IPR001865">
    <property type="entry name" value="Ribosomal_uS2"/>
</dbReference>
<keyword evidence="3 5" id="KW-0687">Ribonucleoprotein</keyword>
<dbReference type="Pfam" id="PF00318">
    <property type="entry name" value="Ribosomal_S2"/>
    <property type="match status" value="1"/>
</dbReference>
<dbReference type="GO" id="GO:0022627">
    <property type="term" value="C:cytosolic small ribosomal subunit"/>
    <property type="evidence" value="ECO:0007669"/>
    <property type="project" value="TreeGrafter"/>
</dbReference>
<sequence>MVERGGIESSSRSKRPLISLEKMVEFDLHLGMQSRLWNPKMSPFIVQNHKYKKRHIISLQKTIQHLDSIYSYLFDLSRSGLEIMLVASRNKVISEIVRDAAQRVNAFYITHRWLGGLLTNFKQVNKTLKILTELDDMLQKEDISKQLTKKEILQLKKKKLKIEKNYAGIKGLTKLPNVLIVFNPVNDLISIQEANKMEIPVVGVVNSNNNPELINFVIPANNTSPKSIYLIANLLCDAIAEAVGQNTVIAYKEDSEIVLPKHLEIITSVPLQERTTH</sequence>
<organism evidence="6">
    <name type="scientific">Candidatus Mycoplasma haematominutum 'Birmingham 1'</name>
    <dbReference type="NCBI Taxonomy" id="1116213"/>
    <lineage>
        <taxon>Bacteria</taxon>
        <taxon>Bacillati</taxon>
        <taxon>Mycoplasmatota</taxon>
        <taxon>Mollicutes</taxon>
        <taxon>Mycoplasmataceae</taxon>
        <taxon>Mycoplasma</taxon>
    </lineage>
</organism>
<keyword evidence="2 5" id="KW-0689">Ribosomal protein</keyword>
<dbReference type="GO" id="GO:0006412">
    <property type="term" value="P:translation"/>
    <property type="evidence" value="ECO:0007669"/>
    <property type="project" value="UniProtKB-UniRule"/>
</dbReference>
<dbReference type="CDD" id="cd01425">
    <property type="entry name" value="RPS2"/>
    <property type="match status" value="1"/>
</dbReference>
<dbReference type="InterPro" id="IPR023591">
    <property type="entry name" value="Ribosomal_uS2_flav_dom_sf"/>
</dbReference>
<evidence type="ECO:0000256" key="4">
    <source>
        <dbReference type="ARBA" id="ARBA00035256"/>
    </source>
</evidence>
<proteinExistence type="inferred from homology"/>
<dbReference type="Gene3D" id="1.10.287.610">
    <property type="entry name" value="Helix hairpin bin"/>
    <property type="match status" value="1"/>
</dbReference>
<dbReference type="EMBL" id="HE613254">
    <property type="protein sequence ID" value="CCE66667.1"/>
    <property type="molecule type" value="Genomic_DNA"/>
</dbReference>
<gene>
    <name evidence="5 6" type="primary">rpsB</name>
    <name evidence="6" type="ORF">MHM_01490</name>
</gene>
<evidence type="ECO:0000313" key="6">
    <source>
        <dbReference type="EMBL" id="CCE66667.1"/>
    </source>
</evidence>
<dbReference type="PRINTS" id="PR00395">
    <property type="entry name" value="RIBOSOMALS2"/>
</dbReference>
<comment type="similarity">
    <text evidence="1 5">Belongs to the universal ribosomal protein uS2 family.</text>
</comment>
<dbReference type="SUPFAM" id="SSF52313">
    <property type="entry name" value="Ribosomal protein S2"/>
    <property type="match status" value="1"/>
</dbReference>
<protein>
    <recommendedName>
        <fullName evidence="4 5">Small ribosomal subunit protein uS2</fullName>
    </recommendedName>
</protein>
<reference evidence="6" key="2">
    <citation type="submission" date="2011-11" db="EMBL/GenBank/DDBJ databases">
        <authorList>
            <person name="Barker E."/>
        </authorList>
    </citation>
    <scope>NUCLEOTIDE SEQUENCE</scope>
    <source>
        <strain evidence="6">Birmingham 1</strain>
    </source>
</reference>
<dbReference type="PANTHER" id="PTHR12534">
    <property type="entry name" value="30S RIBOSOMAL PROTEIN S2 PROKARYOTIC AND ORGANELLAR"/>
    <property type="match status" value="1"/>
</dbReference>
<name>G8C2W9_9MOLU</name>
<evidence type="ECO:0000256" key="2">
    <source>
        <dbReference type="ARBA" id="ARBA00022980"/>
    </source>
</evidence>
<dbReference type="HOGENOM" id="CLU_040318_0_0_14"/>
<evidence type="ECO:0000256" key="3">
    <source>
        <dbReference type="ARBA" id="ARBA00023274"/>
    </source>
</evidence>